<dbReference type="PANTHER" id="PTHR31286">
    <property type="entry name" value="GLYCINE-RICH CELL WALL STRUCTURAL PROTEIN 1.8-LIKE"/>
    <property type="match status" value="1"/>
</dbReference>
<sequence>MEPPGGLLPTCKEKQNIPLEGATLPTEGIEKKISYAKTIMAPSSSTMNPIFHEREKVIAKHTTHNGMPAVIFKAKDYYGIMVEECKYIIVGRFLKIRPQIDRIRSRFKKLITLKGSARIDVYDNYNVFIYLFNEEDWQTIWFKRVIEIFGRQMWLQIWSPYFKPEEDLLVAPAWVLLWGLTFHMYTWNYVKQILSFAGTLLVLYVAAYGRTRPSIAKIRVEVINLLKPLPGSIFIGQEYEDSPLDGYTQKLEYEGIPKYYKHCRKLGHKVIECRALEKKNAINVEEVQEKSNEQPPKNKVASKEDGHDSNIEKSETETMKTQKIVEGEQHPKTNTQNLDEEMTK</sequence>
<dbReference type="Gramene" id="OIT20531">
    <property type="protein sequence ID" value="OIT20531"/>
    <property type="gene ID" value="A4A49_37519"/>
</dbReference>
<gene>
    <name evidence="3" type="ORF">A4A49_37519</name>
</gene>
<protein>
    <recommendedName>
        <fullName evidence="2">DUF4283 domain-containing protein</fullName>
    </recommendedName>
</protein>
<name>A0A1J6KCJ5_NICAT</name>
<dbReference type="PANTHER" id="PTHR31286:SF164">
    <property type="entry name" value="ZINC FINGER, CCHC-TYPE"/>
    <property type="match status" value="1"/>
</dbReference>
<dbReference type="Pfam" id="PF14111">
    <property type="entry name" value="DUF4283"/>
    <property type="match status" value="1"/>
</dbReference>
<dbReference type="EMBL" id="MJEQ01005180">
    <property type="protein sequence ID" value="OIT20531.1"/>
    <property type="molecule type" value="Genomic_DNA"/>
</dbReference>
<evidence type="ECO:0000313" key="4">
    <source>
        <dbReference type="Proteomes" id="UP000187609"/>
    </source>
</evidence>
<dbReference type="OMA" id="PIFHERE"/>
<proteinExistence type="predicted"/>
<dbReference type="InterPro" id="IPR040256">
    <property type="entry name" value="At4g02000-like"/>
</dbReference>
<evidence type="ECO:0000259" key="2">
    <source>
        <dbReference type="Pfam" id="PF14111"/>
    </source>
</evidence>
<dbReference type="InterPro" id="IPR025558">
    <property type="entry name" value="DUF4283"/>
</dbReference>
<keyword evidence="4" id="KW-1185">Reference proteome</keyword>
<reference evidence="3" key="1">
    <citation type="submission" date="2016-11" db="EMBL/GenBank/DDBJ databases">
        <title>The genome of Nicotiana attenuata.</title>
        <authorList>
            <person name="Xu S."/>
            <person name="Brockmoeller T."/>
            <person name="Gaquerel E."/>
            <person name="Navarro A."/>
            <person name="Kuhl H."/>
            <person name="Gase K."/>
            <person name="Ling Z."/>
            <person name="Zhou W."/>
            <person name="Kreitzer C."/>
            <person name="Stanke M."/>
            <person name="Tang H."/>
            <person name="Lyons E."/>
            <person name="Pandey P."/>
            <person name="Pandey S.P."/>
            <person name="Timmermann B."/>
            <person name="Baldwin I.T."/>
        </authorList>
    </citation>
    <scope>NUCLEOTIDE SEQUENCE [LARGE SCALE GENOMIC DNA]</scope>
    <source>
        <strain evidence="3">UT</strain>
    </source>
</reference>
<organism evidence="3 4">
    <name type="scientific">Nicotiana attenuata</name>
    <name type="common">Coyote tobacco</name>
    <dbReference type="NCBI Taxonomy" id="49451"/>
    <lineage>
        <taxon>Eukaryota</taxon>
        <taxon>Viridiplantae</taxon>
        <taxon>Streptophyta</taxon>
        <taxon>Embryophyta</taxon>
        <taxon>Tracheophyta</taxon>
        <taxon>Spermatophyta</taxon>
        <taxon>Magnoliopsida</taxon>
        <taxon>eudicotyledons</taxon>
        <taxon>Gunneridae</taxon>
        <taxon>Pentapetalae</taxon>
        <taxon>asterids</taxon>
        <taxon>lamiids</taxon>
        <taxon>Solanales</taxon>
        <taxon>Solanaceae</taxon>
        <taxon>Nicotianoideae</taxon>
        <taxon>Nicotianeae</taxon>
        <taxon>Nicotiana</taxon>
    </lineage>
</organism>
<dbReference type="AlphaFoldDB" id="A0A1J6KCJ5"/>
<feature type="region of interest" description="Disordered" evidence="1">
    <location>
        <begin position="286"/>
        <end position="344"/>
    </location>
</feature>
<accession>A0A1J6KCJ5</accession>
<evidence type="ECO:0000256" key="1">
    <source>
        <dbReference type="SAM" id="MobiDB-lite"/>
    </source>
</evidence>
<evidence type="ECO:0000313" key="3">
    <source>
        <dbReference type="EMBL" id="OIT20531.1"/>
    </source>
</evidence>
<feature type="domain" description="DUF4283" evidence="2">
    <location>
        <begin position="83"/>
        <end position="166"/>
    </location>
</feature>
<comment type="caution">
    <text evidence="3">The sequence shown here is derived from an EMBL/GenBank/DDBJ whole genome shotgun (WGS) entry which is preliminary data.</text>
</comment>
<feature type="compositionally biased region" description="Basic and acidic residues" evidence="1">
    <location>
        <begin position="301"/>
        <end position="331"/>
    </location>
</feature>
<dbReference type="Proteomes" id="UP000187609">
    <property type="component" value="Unassembled WGS sequence"/>
</dbReference>